<dbReference type="InterPro" id="IPR012675">
    <property type="entry name" value="Beta-grasp_dom_sf"/>
</dbReference>
<accession>A0A916W249</accession>
<dbReference type="Proteomes" id="UP000596977">
    <property type="component" value="Unassembled WGS sequence"/>
</dbReference>
<dbReference type="Gene3D" id="3.10.20.30">
    <property type="match status" value="1"/>
</dbReference>
<sequence>MIFDCQRGKCGLCAVGIIETDGQIDHRDVFFSEEEKHENKRMCACVSRLASGKAVIDTGYRI</sequence>
<proteinExistence type="predicted"/>
<dbReference type="AlphaFoldDB" id="A0A916W249"/>
<dbReference type="Pfam" id="PF00111">
    <property type="entry name" value="Fer2"/>
    <property type="match status" value="1"/>
</dbReference>
<evidence type="ECO:0000313" key="2">
    <source>
        <dbReference type="EMBL" id="GGA61389.1"/>
    </source>
</evidence>
<dbReference type="CDD" id="cd00207">
    <property type="entry name" value="fer2"/>
    <property type="match status" value="1"/>
</dbReference>
<dbReference type="GO" id="GO:0051537">
    <property type="term" value="F:2 iron, 2 sulfur cluster binding"/>
    <property type="evidence" value="ECO:0007669"/>
    <property type="project" value="InterPro"/>
</dbReference>
<organism evidence="2 3">
    <name type="scientific">Pelagibacterium lentulum</name>
    <dbReference type="NCBI Taxonomy" id="2029865"/>
    <lineage>
        <taxon>Bacteria</taxon>
        <taxon>Pseudomonadati</taxon>
        <taxon>Pseudomonadota</taxon>
        <taxon>Alphaproteobacteria</taxon>
        <taxon>Hyphomicrobiales</taxon>
        <taxon>Devosiaceae</taxon>
        <taxon>Pelagibacterium</taxon>
    </lineage>
</organism>
<protein>
    <recommendedName>
        <fullName evidence="1">2Fe-2S ferredoxin-type domain-containing protein</fullName>
    </recommendedName>
</protein>
<feature type="domain" description="2Fe-2S ferredoxin-type" evidence="1">
    <location>
        <begin position="3"/>
        <end position="49"/>
    </location>
</feature>
<dbReference type="PROSITE" id="PS00197">
    <property type="entry name" value="2FE2S_FER_1"/>
    <property type="match status" value="1"/>
</dbReference>
<dbReference type="InterPro" id="IPR036010">
    <property type="entry name" value="2Fe-2S_ferredoxin-like_sf"/>
</dbReference>
<keyword evidence="3" id="KW-1185">Reference proteome</keyword>
<comment type="caution">
    <text evidence="2">The sequence shown here is derived from an EMBL/GenBank/DDBJ whole genome shotgun (WGS) entry which is preliminary data.</text>
</comment>
<dbReference type="InterPro" id="IPR001041">
    <property type="entry name" value="2Fe-2S_ferredoxin-type"/>
</dbReference>
<dbReference type="SUPFAM" id="SSF54292">
    <property type="entry name" value="2Fe-2S ferredoxin-like"/>
    <property type="match status" value="1"/>
</dbReference>
<evidence type="ECO:0000259" key="1">
    <source>
        <dbReference type="Pfam" id="PF00111"/>
    </source>
</evidence>
<dbReference type="EMBL" id="BMKB01000007">
    <property type="protein sequence ID" value="GGA61389.1"/>
    <property type="molecule type" value="Genomic_DNA"/>
</dbReference>
<gene>
    <name evidence="2" type="ORF">GCM10011499_34640</name>
</gene>
<dbReference type="InterPro" id="IPR006058">
    <property type="entry name" value="2Fe2S_fd_BS"/>
</dbReference>
<reference evidence="2 3" key="1">
    <citation type="journal article" date="2014" name="Int. J. Syst. Evol. Microbiol.">
        <title>Complete genome sequence of Corynebacterium casei LMG S-19264T (=DSM 44701T), isolated from a smear-ripened cheese.</title>
        <authorList>
            <consortium name="US DOE Joint Genome Institute (JGI-PGF)"/>
            <person name="Walter F."/>
            <person name="Albersmeier A."/>
            <person name="Kalinowski J."/>
            <person name="Ruckert C."/>
        </authorList>
    </citation>
    <scope>NUCLEOTIDE SEQUENCE [LARGE SCALE GENOMIC DNA]</scope>
    <source>
        <strain evidence="2 3">CGMCC 1.15896</strain>
    </source>
</reference>
<evidence type="ECO:0000313" key="3">
    <source>
        <dbReference type="Proteomes" id="UP000596977"/>
    </source>
</evidence>
<name>A0A916W249_9HYPH</name>